<reference evidence="6" key="1">
    <citation type="journal article" date="2008" name="Nat. Genet.">
        <title>The Pristionchus pacificus genome provides a unique perspective on nematode lifestyle and parasitism.</title>
        <authorList>
            <person name="Dieterich C."/>
            <person name="Clifton S.W."/>
            <person name="Schuster L.N."/>
            <person name="Chinwalla A."/>
            <person name="Delehaunty K."/>
            <person name="Dinkelacker I."/>
            <person name="Fulton L."/>
            <person name="Fulton R."/>
            <person name="Godfrey J."/>
            <person name="Minx P."/>
            <person name="Mitreva M."/>
            <person name="Roeseler W."/>
            <person name="Tian H."/>
            <person name="Witte H."/>
            <person name="Yang S.P."/>
            <person name="Wilson R.K."/>
            <person name="Sommer R.J."/>
        </authorList>
    </citation>
    <scope>NUCLEOTIDE SEQUENCE [LARGE SCALE GENOMIC DNA]</scope>
    <source>
        <strain evidence="6">PS312</strain>
    </source>
</reference>
<reference evidence="5" key="2">
    <citation type="submission" date="2022-06" db="UniProtKB">
        <authorList>
            <consortium name="EnsemblMetazoa"/>
        </authorList>
    </citation>
    <scope>IDENTIFICATION</scope>
    <source>
        <strain evidence="5">PS312</strain>
    </source>
</reference>
<accession>A0A8R1Y9L9</accession>
<dbReference type="GO" id="GO:0022857">
    <property type="term" value="F:transmembrane transporter activity"/>
    <property type="evidence" value="ECO:0000318"/>
    <property type="project" value="GO_Central"/>
</dbReference>
<dbReference type="Pfam" id="PF07690">
    <property type="entry name" value="MFS_1"/>
    <property type="match status" value="3"/>
</dbReference>
<evidence type="ECO:0000313" key="6">
    <source>
        <dbReference type="Proteomes" id="UP000005239"/>
    </source>
</evidence>
<dbReference type="PANTHER" id="PTHR23510">
    <property type="entry name" value="INNER MEMBRANE TRANSPORT PROTEIN YAJR"/>
    <property type="match status" value="1"/>
</dbReference>
<organism evidence="5 6">
    <name type="scientific">Pristionchus pacificus</name>
    <name type="common">Parasitic nematode worm</name>
    <dbReference type="NCBI Taxonomy" id="54126"/>
    <lineage>
        <taxon>Eukaryota</taxon>
        <taxon>Metazoa</taxon>
        <taxon>Ecdysozoa</taxon>
        <taxon>Nematoda</taxon>
        <taxon>Chromadorea</taxon>
        <taxon>Rhabditida</taxon>
        <taxon>Rhabditina</taxon>
        <taxon>Diplogasteromorpha</taxon>
        <taxon>Diplogasteroidea</taxon>
        <taxon>Neodiplogasteridae</taxon>
        <taxon>Pristionchus</taxon>
    </lineage>
</organism>
<dbReference type="Gene3D" id="1.20.1250.20">
    <property type="entry name" value="MFS general substrate transporter like domains"/>
    <property type="match status" value="3"/>
</dbReference>
<dbReference type="SUPFAM" id="SSF103473">
    <property type="entry name" value="MFS general substrate transporter"/>
    <property type="match status" value="3"/>
</dbReference>
<accession>A0A2A6C4D1</accession>
<proteinExistence type="predicted"/>
<dbReference type="InterPro" id="IPR036259">
    <property type="entry name" value="MFS_trans_sf"/>
</dbReference>
<evidence type="ECO:0000256" key="4">
    <source>
        <dbReference type="ARBA" id="ARBA00023136"/>
    </source>
</evidence>
<gene>
    <name evidence="5" type="primary">WBGene00095574</name>
</gene>
<dbReference type="CDD" id="cd17326">
    <property type="entry name" value="MFS_MFSD8"/>
    <property type="match status" value="1"/>
</dbReference>
<comment type="subcellular location">
    <subcellularLocation>
        <location evidence="1">Membrane</location>
        <topology evidence="1">Multi-pass membrane protein</topology>
    </subcellularLocation>
</comment>
<dbReference type="EnsemblMetazoa" id="PPA06020.1">
    <property type="protein sequence ID" value="PPA06020.1"/>
    <property type="gene ID" value="WBGene00095574"/>
</dbReference>
<keyword evidence="2" id="KW-0812">Transmembrane</keyword>
<dbReference type="InterPro" id="IPR011701">
    <property type="entry name" value="MFS"/>
</dbReference>
<evidence type="ECO:0000256" key="1">
    <source>
        <dbReference type="ARBA" id="ARBA00004141"/>
    </source>
</evidence>
<keyword evidence="3" id="KW-1133">Transmembrane helix</keyword>
<dbReference type="InterPro" id="IPR051068">
    <property type="entry name" value="MFS_Domain-Containing_Protein"/>
</dbReference>
<keyword evidence="4" id="KW-0472">Membrane</keyword>
<evidence type="ECO:0000256" key="2">
    <source>
        <dbReference type="ARBA" id="ARBA00022692"/>
    </source>
</evidence>
<protein>
    <submittedName>
        <fullName evidence="5">Membrane transporter</fullName>
    </submittedName>
</protein>
<evidence type="ECO:0000256" key="3">
    <source>
        <dbReference type="ARBA" id="ARBA00022989"/>
    </source>
</evidence>
<dbReference type="GO" id="GO:0005765">
    <property type="term" value="C:lysosomal membrane"/>
    <property type="evidence" value="ECO:0000318"/>
    <property type="project" value="GO_Central"/>
</dbReference>
<evidence type="ECO:0000313" key="5">
    <source>
        <dbReference type="EnsemblMetazoa" id="PPA06020.1"/>
    </source>
</evidence>
<name>A0A2A6C4D1_PRIPA</name>
<sequence>MRKYLSEELQPLLGKMTASETKKFTWAEWKRPLVAVVLTFLCNVESSMLAMGEWPYMSEIDPDATAIFYGYATAANKAGHVVFAFIFAIWAHKISGIKIPMLVGRAITLVSCVMYIFVEFIPTNRRWWMLVCYLLFGVGFGTSPLLRSYIARVTTEENRASAYALQNGAVVLSVMVGPMAQIAFAGLPYPGVDIIPPNIKLNIYSAPIWFAVITNIIAILITACLLKDTEEVEELKNGEASKFSMVAIKEGFARLKTLNLPWILVALVVLQKMVSTLFNSTMGSVVGPMMTAMYALDGTQIVLVLGIAQVVVGLLAVAFSVTFFLCKLGNRIPCQVLFLFSNLIVIATYLISYPFPFMSNPLKPYNETTHLGCDPNEYSWCDSQLVVNIWPFLITMVISSSLAIPSAYLSLDTIYSKIIGDIDQNIMQAIFVVSEDIMLISCGSERGDGCDHTINAHFVNYKFEWSEWKRPLVAVTLSFLCNVESSMVTMGEWPYMSTIDHDVTSVFYGYSTAATKASHAIFAFVFAIWAHKISGIRIPMLAGRLITLVGCIMYIFVEFIPVNRRWWMLVCYLLFGVGFGTSPLLRSYIARVTTEENRSTGYALQNGAIVLSVVVGPIAQIAFAGLPYPGVEIIAPNIKLNIYTAPIWFSLITNVIAIAITFFLLEDTENDIEEEQKLHRSSSKLSFASIKERILNIRTLNIPWILVVLVIFEKMVSGLFNSTMFAIIGPMMSSMYALPGQQIALIMAVAQMIVGFLALVLSIIFFICKLGKRISCRVLFIFSNILMIASYVITYPYPFMSDPMQPFNETTRTGCNSEEYSWCDTQLVVNIVPYIIILIITSSFAVPSSMLSLDTIYSKIIGDIDQNVMQSIFIIAEDIISIVCPIYGTAVFTAIGINFIHIINGSIYIFATDLLVVMENSEVKKTFTWAEWKRPFIMIVLTFLCTIENSMLSMGEWPYMSTIDHESTSSFFGYANAASKAAHIIFAFVFAVWAHKVKGVKIPMLAGRILTLATCFMYIFVEFIPSNRRWWMLVCYVLFGAGFGTSPLLRSYIAQVTSEENRSTAYALQNGAMVLSVIVGPVAQISFAGLPYPGVIVIAPHIKLNIYTAPIWFAVLTNIIAIAITAFLLEDAHNEIEKVNNDESLSKFSLASIKEQLVRIRDLNVPWILVALLIFQKMISTLYNSTLGSVVGPMMTSMYAWPGQQIVLILGIVQIIMGVLALGLSLLFFFCKLGKRISCRVLFLFSNLLIIVGYIISYPYPFMSSTVQPFNETTRTGCNPLEYSWCDTQLVVNIVPYLIILIITTSLAVPAAMMSLDTIYSKIIGDIDQNVMQSVYVIAEDIILIVGPIYGTGVFTAIGINFLYIINGGIYILATIVWLATWKWLSPYK</sequence>
<dbReference type="PANTHER" id="PTHR23510:SF25">
    <property type="entry name" value="MFS DOMAIN-CONTAINING PROTEIN"/>
    <property type="match status" value="1"/>
</dbReference>
<keyword evidence="6" id="KW-1185">Reference proteome</keyword>
<dbReference type="Proteomes" id="UP000005239">
    <property type="component" value="Unassembled WGS sequence"/>
</dbReference>